<sequence>MRGKTRWNLNGTLEHWLLSPTSPLSPLIFTSPLNPTNNEMAPPTNREEILNNLRQQISLGKPIVGAGAGIGLSTGKSLDECVRLVQEIRDAAVAVRPDAIVLCHGGPIATPDDAAFVLARTVGVHGFYGASSMERLPVEQAITDITRQFKGVGGKSNNGNE</sequence>
<dbReference type="SUPFAM" id="SSF51621">
    <property type="entry name" value="Phosphoenolpyruvate/pyruvate domain"/>
    <property type="match status" value="1"/>
</dbReference>
<feature type="domain" description="TIM-barrel" evidence="1">
    <location>
        <begin position="74"/>
        <end position="151"/>
    </location>
</feature>
<dbReference type="InterPro" id="IPR013785">
    <property type="entry name" value="Aldolase_TIM"/>
</dbReference>
<dbReference type="EMBL" id="JAUIQD010000001">
    <property type="protein sequence ID" value="KAK3363205.1"/>
    <property type="molecule type" value="Genomic_DNA"/>
</dbReference>
<dbReference type="InterPro" id="IPR015813">
    <property type="entry name" value="Pyrv/PenolPyrv_kinase-like_dom"/>
</dbReference>
<dbReference type="Gene3D" id="1.20.5.460">
    <property type="entry name" value="Single helix bin"/>
    <property type="match status" value="1"/>
</dbReference>
<gene>
    <name evidence="2" type="ORF">B0T25DRAFT_32590</name>
</gene>
<evidence type="ECO:0000313" key="3">
    <source>
        <dbReference type="Proteomes" id="UP001275084"/>
    </source>
</evidence>
<dbReference type="AlphaFoldDB" id="A0AAJ0HUL4"/>
<evidence type="ECO:0000313" key="2">
    <source>
        <dbReference type="EMBL" id="KAK3363205.1"/>
    </source>
</evidence>
<dbReference type="GO" id="GO:0003824">
    <property type="term" value="F:catalytic activity"/>
    <property type="evidence" value="ECO:0007669"/>
    <property type="project" value="InterPro"/>
</dbReference>
<dbReference type="InterPro" id="IPR009215">
    <property type="entry name" value="TIM-br_IGPS-like"/>
</dbReference>
<proteinExistence type="predicted"/>
<dbReference type="PANTHER" id="PTHR31862:SF1">
    <property type="entry name" value="UPF0261 DOMAIN PROTEIN (AFU_ORTHOLOGUE AFUA_1G10120)"/>
    <property type="match status" value="1"/>
</dbReference>
<comment type="caution">
    <text evidence="2">The sequence shown here is derived from an EMBL/GenBank/DDBJ whole genome shotgun (WGS) entry which is preliminary data.</text>
</comment>
<organism evidence="2 3">
    <name type="scientific">Lasiosphaeria hispida</name>
    <dbReference type="NCBI Taxonomy" id="260671"/>
    <lineage>
        <taxon>Eukaryota</taxon>
        <taxon>Fungi</taxon>
        <taxon>Dikarya</taxon>
        <taxon>Ascomycota</taxon>
        <taxon>Pezizomycotina</taxon>
        <taxon>Sordariomycetes</taxon>
        <taxon>Sordariomycetidae</taxon>
        <taxon>Sordariales</taxon>
        <taxon>Lasiosphaeriaceae</taxon>
        <taxon>Lasiosphaeria</taxon>
    </lineage>
</organism>
<reference evidence="2" key="1">
    <citation type="journal article" date="2023" name="Mol. Phylogenet. Evol.">
        <title>Genome-scale phylogeny and comparative genomics of the fungal order Sordariales.</title>
        <authorList>
            <person name="Hensen N."/>
            <person name="Bonometti L."/>
            <person name="Westerberg I."/>
            <person name="Brannstrom I.O."/>
            <person name="Guillou S."/>
            <person name="Cros-Aarteil S."/>
            <person name="Calhoun S."/>
            <person name="Haridas S."/>
            <person name="Kuo A."/>
            <person name="Mondo S."/>
            <person name="Pangilinan J."/>
            <person name="Riley R."/>
            <person name="LaButti K."/>
            <person name="Andreopoulos B."/>
            <person name="Lipzen A."/>
            <person name="Chen C."/>
            <person name="Yan M."/>
            <person name="Daum C."/>
            <person name="Ng V."/>
            <person name="Clum A."/>
            <person name="Steindorff A."/>
            <person name="Ohm R.A."/>
            <person name="Martin F."/>
            <person name="Silar P."/>
            <person name="Natvig D.O."/>
            <person name="Lalanne C."/>
            <person name="Gautier V."/>
            <person name="Ament-Velasquez S.L."/>
            <person name="Kruys A."/>
            <person name="Hutchinson M.I."/>
            <person name="Powell A.J."/>
            <person name="Barry K."/>
            <person name="Miller A.N."/>
            <person name="Grigoriev I.V."/>
            <person name="Debuchy R."/>
            <person name="Gladieux P."/>
            <person name="Hiltunen Thoren M."/>
            <person name="Johannesson H."/>
        </authorList>
    </citation>
    <scope>NUCLEOTIDE SEQUENCE</scope>
    <source>
        <strain evidence="2">CBS 955.72</strain>
    </source>
</reference>
<dbReference type="Gene3D" id="3.20.20.70">
    <property type="entry name" value="Aldolase class I"/>
    <property type="match status" value="2"/>
</dbReference>
<dbReference type="Pfam" id="PF09370">
    <property type="entry name" value="PEP_hydrolase"/>
    <property type="match status" value="1"/>
</dbReference>
<protein>
    <submittedName>
        <fullName evidence="2">TIM-barrel signal transduction protein-domain-containing protein</fullName>
    </submittedName>
</protein>
<reference evidence="2" key="2">
    <citation type="submission" date="2023-06" db="EMBL/GenBank/DDBJ databases">
        <authorList>
            <consortium name="Lawrence Berkeley National Laboratory"/>
            <person name="Haridas S."/>
            <person name="Hensen N."/>
            <person name="Bonometti L."/>
            <person name="Westerberg I."/>
            <person name="Brannstrom I.O."/>
            <person name="Guillou S."/>
            <person name="Cros-Aarteil S."/>
            <person name="Calhoun S."/>
            <person name="Kuo A."/>
            <person name="Mondo S."/>
            <person name="Pangilinan J."/>
            <person name="Riley R."/>
            <person name="Labutti K."/>
            <person name="Andreopoulos B."/>
            <person name="Lipzen A."/>
            <person name="Chen C."/>
            <person name="Yanf M."/>
            <person name="Daum C."/>
            <person name="Ng V."/>
            <person name="Clum A."/>
            <person name="Steindorff A."/>
            <person name="Ohm R."/>
            <person name="Martin F."/>
            <person name="Silar P."/>
            <person name="Natvig D."/>
            <person name="Lalanne C."/>
            <person name="Gautier V."/>
            <person name="Ament-Velasquez S.L."/>
            <person name="Kruys A."/>
            <person name="Hutchinson M.I."/>
            <person name="Powell A.J."/>
            <person name="Barry K."/>
            <person name="Miller A.N."/>
            <person name="Grigoriev I.V."/>
            <person name="Debuchy R."/>
            <person name="Gladieux P."/>
            <person name="Thoren M.H."/>
            <person name="Johannesson H."/>
        </authorList>
    </citation>
    <scope>NUCLEOTIDE SEQUENCE</scope>
    <source>
        <strain evidence="2">CBS 955.72</strain>
    </source>
</reference>
<name>A0AAJ0HUL4_9PEZI</name>
<dbReference type="Proteomes" id="UP001275084">
    <property type="component" value="Unassembled WGS sequence"/>
</dbReference>
<accession>A0AAJ0HUL4</accession>
<keyword evidence="3" id="KW-1185">Reference proteome</keyword>
<dbReference type="InterPro" id="IPR051353">
    <property type="entry name" value="Tobamovirus_resist_UPF0261"/>
</dbReference>
<dbReference type="PANTHER" id="PTHR31862">
    <property type="entry name" value="UPF0261 DOMAIN PROTEIN (AFU_ORTHOLOGUE AFUA_1G10120)"/>
    <property type="match status" value="1"/>
</dbReference>
<evidence type="ECO:0000259" key="1">
    <source>
        <dbReference type="Pfam" id="PF09370"/>
    </source>
</evidence>